<dbReference type="Pfam" id="PF00069">
    <property type="entry name" value="Pkinase"/>
    <property type="match status" value="1"/>
</dbReference>
<keyword evidence="2" id="KW-0808">Transferase</keyword>
<dbReference type="SUPFAM" id="SSF56112">
    <property type="entry name" value="Protein kinase-like (PK-like)"/>
    <property type="match status" value="1"/>
</dbReference>
<dbReference type="AlphaFoldDB" id="A0A1R1PTD9"/>
<feature type="domain" description="Protein kinase" evidence="1">
    <location>
        <begin position="113"/>
        <end position="509"/>
    </location>
</feature>
<dbReference type="SMART" id="SM00220">
    <property type="entry name" value="S_TKc"/>
    <property type="match status" value="1"/>
</dbReference>
<dbReference type="PROSITE" id="PS50011">
    <property type="entry name" value="PROTEIN_KINASE_DOM"/>
    <property type="match status" value="1"/>
</dbReference>
<dbReference type="GO" id="GO:0004672">
    <property type="term" value="F:protein kinase activity"/>
    <property type="evidence" value="ECO:0007669"/>
    <property type="project" value="InterPro"/>
</dbReference>
<evidence type="ECO:0000313" key="3">
    <source>
        <dbReference type="Proteomes" id="UP000188320"/>
    </source>
</evidence>
<name>A0A1R1PTD9_ZANCU</name>
<evidence type="ECO:0000313" key="2">
    <source>
        <dbReference type="EMBL" id="OMH84256.1"/>
    </source>
</evidence>
<keyword evidence="3" id="KW-1185">Reference proteome</keyword>
<dbReference type="PANTHER" id="PTHR44167:SF24">
    <property type="entry name" value="SERINE_THREONINE-PROTEIN KINASE CHK2"/>
    <property type="match status" value="1"/>
</dbReference>
<accession>A0A1R1PTD9</accession>
<sequence length="590" mass="67156">MGVQSLKASRHLSVNTEKNSISSGYVLGLPVTRQQKTAKPVVFQTIKLARHQSISAKIIKRAFKKVYCAEPTASPCTKSGAAFDENTNDTALRSRKSFTCSAKAMDAGEDEASQDDEESYTGGIGVDILEVYKAPCEKQLDCIPEIKNKYLINERRALIRTNISSIQFGIRMTDWKKVIFKTVLERENAEREAQMFDKIKKKKIPHTLTLLDSFQNLSNNTVFVFERMDSLNIYNRDLKDIAKIITSVIISLVGIHKAQLVHLDINPSNIMVSRNAPYLVKVIDFGLACEANSAGVLPKRGTCGFIAPEVLKEEYGDGRADMYSLGVVFGMMLTDYFPGVDLRYLGSSNVRYETTSSIVDQLSQLLAGLEYKYCDIFEDTTSHISDSDINSQGYRYSSDQRSRGFEPVALKNSPNLNYSQYLSQSNPGMCEYYLNEEYNEEQGHNHNSYDRWLNRNIVYKPKIERPRKSSEIHRIPMAIQHAADLLRLLLEEFPENRPTAKQALKHPFFEFIKEIEKSDSANKSGSQKAHNRANDIKKLCERGFSDYELFENNEYFNGTTMVECSLWTDQIESLMKDISEDETLENNIYY</sequence>
<organism evidence="2 3">
    <name type="scientific">Zancudomyces culisetae</name>
    <name type="common">Gut fungus</name>
    <name type="synonym">Smittium culisetae</name>
    <dbReference type="NCBI Taxonomy" id="1213189"/>
    <lineage>
        <taxon>Eukaryota</taxon>
        <taxon>Fungi</taxon>
        <taxon>Fungi incertae sedis</taxon>
        <taxon>Zoopagomycota</taxon>
        <taxon>Kickxellomycotina</taxon>
        <taxon>Harpellomycetes</taxon>
        <taxon>Harpellales</taxon>
        <taxon>Legeriomycetaceae</taxon>
        <taxon>Zancudomyces</taxon>
    </lineage>
</organism>
<dbReference type="OrthoDB" id="4062651at2759"/>
<evidence type="ECO:0000259" key="1">
    <source>
        <dbReference type="PROSITE" id="PS50011"/>
    </source>
</evidence>
<comment type="caution">
    <text evidence="2">The sequence shown here is derived from an EMBL/GenBank/DDBJ whole genome shotgun (WGS) entry which is preliminary data.</text>
</comment>
<dbReference type="Proteomes" id="UP000188320">
    <property type="component" value="Unassembled WGS sequence"/>
</dbReference>
<dbReference type="InterPro" id="IPR000719">
    <property type="entry name" value="Prot_kinase_dom"/>
</dbReference>
<dbReference type="InterPro" id="IPR011009">
    <property type="entry name" value="Kinase-like_dom_sf"/>
</dbReference>
<gene>
    <name evidence="2" type="ORF">AX774_g2222</name>
</gene>
<dbReference type="PANTHER" id="PTHR44167">
    <property type="entry name" value="OVARIAN-SPECIFIC SERINE/THREONINE-PROTEIN KINASE LOK-RELATED"/>
    <property type="match status" value="1"/>
</dbReference>
<dbReference type="Gene3D" id="1.10.510.10">
    <property type="entry name" value="Transferase(Phosphotransferase) domain 1"/>
    <property type="match status" value="2"/>
</dbReference>
<protein>
    <submittedName>
        <fullName evidence="2">Death-associated protein kinase dapk-1</fullName>
    </submittedName>
</protein>
<keyword evidence="2" id="KW-0418">Kinase</keyword>
<proteinExistence type="predicted"/>
<dbReference type="EMBL" id="LSSK01000226">
    <property type="protein sequence ID" value="OMH84256.1"/>
    <property type="molecule type" value="Genomic_DNA"/>
</dbReference>
<dbReference type="GO" id="GO:0005524">
    <property type="term" value="F:ATP binding"/>
    <property type="evidence" value="ECO:0007669"/>
    <property type="project" value="InterPro"/>
</dbReference>
<reference evidence="3" key="1">
    <citation type="submission" date="2017-01" db="EMBL/GenBank/DDBJ databases">
        <authorList>
            <person name="Wang Y."/>
            <person name="White M."/>
            <person name="Kvist S."/>
            <person name="Moncalvo J.-M."/>
        </authorList>
    </citation>
    <scope>NUCLEOTIDE SEQUENCE [LARGE SCALE GENOMIC DNA]</scope>
    <source>
        <strain evidence="3">COL-18-3</strain>
    </source>
</reference>